<feature type="region of interest" description="Disordered" evidence="1">
    <location>
        <begin position="656"/>
        <end position="681"/>
    </location>
</feature>
<feature type="region of interest" description="Disordered" evidence="1">
    <location>
        <begin position="741"/>
        <end position="789"/>
    </location>
</feature>
<evidence type="ECO:0000256" key="1">
    <source>
        <dbReference type="SAM" id="MobiDB-lite"/>
    </source>
</evidence>
<feature type="non-terminal residue" evidence="3">
    <location>
        <position position="1"/>
    </location>
</feature>
<reference evidence="3 4" key="1">
    <citation type="submission" date="2019-01" db="EMBL/GenBank/DDBJ databases">
        <title>A draft genome assembly of the solar-powered sea slug Elysia chlorotica.</title>
        <authorList>
            <person name="Cai H."/>
            <person name="Li Q."/>
            <person name="Fang X."/>
            <person name="Li J."/>
            <person name="Curtis N.E."/>
            <person name="Altenburger A."/>
            <person name="Shibata T."/>
            <person name="Feng M."/>
            <person name="Maeda T."/>
            <person name="Schwartz J.A."/>
            <person name="Shigenobu S."/>
            <person name="Lundholm N."/>
            <person name="Nishiyama T."/>
            <person name="Yang H."/>
            <person name="Hasebe M."/>
            <person name="Li S."/>
            <person name="Pierce S.K."/>
            <person name="Wang J."/>
        </authorList>
    </citation>
    <scope>NUCLEOTIDE SEQUENCE [LARGE SCALE GENOMIC DNA]</scope>
    <source>
        <strain evidence="3">EC2010</strain>
        <tissue evidence="3">Whole organism of an adult</tissue>
    </source>
</reference>
<dbReference type="Proteomes" id="UP000271974">
    <property type="component" value="Unassembled WGS sequence"/>
</dbReference>
<dbReference type="EMBL" id="RQTK01000818">
    <property type="protein sequence ID" value="RUS74575.1"/>
    <property type="molecule type" value="Genomic_DNA"/>
</dbReference>
<feature type="compositionally biased region" description="Polar residues" evidence="1">
    <location>
        <begin position="752"/>
        <end position="769"/>
    </location>
</feature>
<proteinExistence type="predicted"/>
<dbReference type="STRING" id="188477.A0A433SZ39"/>
<comment type="caution">
    <text evidence="3">The sequence shown here is derived from an EMBL/GenBank/DDBJ whole genome shotgun (WGS) entry which is preliminary data.</text>
</comment>
<sequence length="859" mass="97117">VLNVAQDVFEVDVLAKRDRLAATEACVLNLRCRRFYQIWRQKYVAQIRVKRAMLDFPSTVPNRAPTEQMQRLVPERPNSRLTKNSFFIGSRAKLRVQSPMEVIQQQLHLSTHLSMASVRSMLVSLVVSRPLDLSHTVTPQLYTAFQEWIEQGLIEPDTASLQWKLCVSVPREETSSTELEMNFVKWIRAKLCRDSCREDLLKATPSFEGEVLSLYHLNTDGKNERSVPLGICIRAFHGKWTDDQEISVLNKSLLKGMSALLFVCSSAEDLSTAEPTAKASVWKKDRIRLHQMMKQRAKVPRVPLVLIVPRLTGECQLSTAELDSILGLSELRRAGLLSMVHVSQIYIGTQDHPIQFFSDWSSQLSSCLRFAASHIPAPPKLWVKPVSAYVEPVVIELYKAPVYQDLRTRTRLQLLHQSPNTLISLYNEVIEHVALICASDDLRNLSWPAPEFDTSTAARKGPHPTSEWNTDAHLCDLYELVAKMRLPFFRYSDLEADDWPTACRDVWAFLEAVTKKDSGSAKINLFQQTAQVLLRTKKLFDQTCWLASEDGPCEPNYTNMAWTDLIDACIQYKLLLLRSGLLDISKPDKDDDEERNDKVEDFEEVLVYYPEEEMSDFEPPAGWIDALRDTETAECGQLKPAVKVAAYKRDQTLLEESAANTRKATRQDSNAPSQTDEAGPLDDDWAVLKHRLEQERMASESFQSQLASAISPVASAAAKPLMSPENFGAYVSPILAPNKENRSTRISKTEGNKSFTSVNQPSGPETNIFATPRRPTLRHGRADSTGTSQVSTTAFQDLARHVDRDTEHSDMSDSDLLWAESSVSEKVMSIQERVAAQKQEDLLFEMKLRRLMDSSPLLL</sequence>
<evidence type="ECO:0000313" key="4">
    <source>
        <dbReference type="Proteomes" id="UP000271974"/>
    </source>
</evidence>
<evidence type="ECO:0000313" key="3">
    <source>
        <dbReference type="EMBL" id="RUS74575.1"/>
    </source>
</evidence>
<name>A0A433SZ39_ELYCH</name>
<accession>A0A433SZ39</accession>
<dbReference type="OrthoDB" id="21502at2759"/>
<evidence type="ECO:0000259" key="2">
    <source>
        <dbReference type="Pfam" id="PF16769"/>
    </source>
</evidence>
<dbReference type="InterPro" id="IPR031907">
    <property type="entry name" value="MCM3AP_GANP"/>
</dbReference>
<dbReference type="AlphaFoldDB" id="A0A433SZ39"/>
<feature type="compositionally biased region" description="Polar residues" evidence="1">
    <location>
        <begin position="658"/>
        <end position="676"/>
    </location>
</feature>
<organism evidence="3 4">
    <name type="scientific">Elysia chlorotica</name>
    <name type="common">Eastern emerald elysia</name>
    <name type="synonym">Sea slug</name>
    <dbReference type="NCBI Taxonomy" id="188477"/>
    <lineage>
        <taxon>Eukaryota</taxon>
        <taxon>Metazoa</taxon>
        <taxon>Spiralia</taxon>
        <taxon>Lophotrochozoa</taxon>
        <taxon>Mollusca</taxon>
        <taxon>Gastropoda</taxon>
        <taxon>Heterobranchia</taxon>
        <taxon>Euthyneura</taxon>
        <taxon>Panpulmonata</taxon>
        <taxon>Sacoglossa</taxon>
        <taxon>Placobranchoidea</taxon>
        <taxon>Plakobranchidae</taxon>
        <taxon>Elysia</taxon>
    </lineage>
</organism>
<dbReference type="Pfam" id="PF16769">
    <property type="entry name" value="MCM3AP_GANP"/>
    <property type="match status" value="1"/>
</dbReference>
<feature type="domain" description="Germinal-centre associated nuclear protein MCM3AP" evidence="2">
    <location>
        <begin position="160"/>
        <end position="742"/>
    </location>
</feature>
<gene>
    <name evidence="3" type="ORF">EGW08_017656</name>
</gene>
<feature type="compositionally biased region" description="Basic and acidic residues" evidence="1">
    <location>
        <begin position="741"/>
        <end position="751"/>
    </location>
</feature>
<keyword evidence="4" id="KW-1185">Reference proteome</keyword>
<protein>
    <recommendedName>
        <fullName evidence="2">Germinal-centre associated nuclear protein MCM3AP domain-containing protein</fullName>
    </recommendedName>
</protein>